<comment type="caution">
    <text evidence="6">The sequence shown here is derived from an EMBL/GenBank/DDBJ whole genome shotgun (WGS) entry which is preliminary data.</text>
</comment>
<dbReference type="AlphaFoldDB" id="A0A923HWW2"/>
<evidence type="ECO:0000313" key="6">
    <source>
        <dbReference type="EMBL" id="MBC3889082.1"/>
    </source>
</evidence>
<dbReference type="InterPro" id="IPR050319">
    <property type="entry name" value="ABC_transp_ATP-bind"/>
</dbReference>
<dbReference type="InterPro" id="IPR027417">
    <property type="entry name" value="P-loop_NTPase"/>
</dbReference>
<proteinExistence type="inferred from homology"/>
<dbReference type="SMART" id="SM00382">
    <property type="entry name" value="AAA"/>
    <property type="match status" value="1"/>
</dbReference>
<dbReference type="InterPro" id="IPR017871">
    <property type="entry name" value="ABC_transporter-like_CS"/>
</dbReference>
<comment type="similarity">
    <text evidence="1">Belongs to the ABC transporter superfamily.</text>
</comment>
<keyword evidence="3" id="KW-0547">Nucleotide-binding</keyword>
<dbReference type="InterPro" id="IPR003439">
    <property type="entry name" value="ABC_transporter-like_ATP-bd"/>
</dbReference>
<name>A0A923HWW2_9FIRM</name>
<keyword evidence="2" id="KW-0813">Transport</keyword>
<keyword evidence="4 6" id="KW-0067">ATP-binding</keyword>
<evidence type="ECO:0000256" key="1">
    <source>
        <dbReference type="ARBA" id="ARBA00005417"/>
    </source>
</evidence>
<evidence type="ECO:0000256" key="4">
    <source>
        <dbReference type="ARBA" id="ARBA00022840"/>
    </source>
</evidence>
<dbReference type="Proteomes" id="UP000616595">
    <property type="component" value="Unassembled WGS sequence"/>
</dbReference>
<reference evidence="6" key="1">
    <citation type="submission" date="2019-10" db="EMBL/GenBank/DDBJ databases">
        <authorList>
            <person name="Ross D.E."/>
            <person name="Gulliver D."/>
        </authorList>
    </citation>
    <scope>NUCLEOTIDE SEQUENCE</scope>
    <source>
        <strain evidence="6">DER-2019</strain>
    </source>
</reference>
<dbReference type="PROSITE" id="PS50893">
    <property type="entry name" value="ABC_TRANSPORTER_2"/>
    <property type="match status" value="1"/>
</dbReference>
<sequence>MLQVNDLSKVYKGGFFSKDKLTAVESVSFQIKKGDCFGIIGESGSGKTTIGKIVAGLLKPTSGELYIDGKNILKNSEMKTSNFRRRVQMIFQEPDGVMDPRWKIERSMMEPLDIHFSLNRNQKIEKVNYWLETVGLTPEHLERYPFELSGGQLQRLAFARALSMEPDLIIADEPTSSLDVSVQAQILTLMKKIQKRYELTILFITHDLYVARQMCSEIAVMQNGRFVETGSAEGVFDHPQEKYTQMLIDSQLPLDFSVRKKLEYTGECYDGKFCRNYCK</sequence>
<organism evidence="6 7">
    <name type="scientific">Acetobacterium paludosum</name>
    <dbReference type="NCBI Taxonomy" id="52693"/>
    <lineage>
        <taxon>Bacteria</taxon>
        <taxon>Bacillati</taxon>
        <taxon>Bacillota</taxon>
        <taxon>Clostridia</taxon>
        <taxon>Eubacteriales</taxon>
        <taxon>Eubacteriaceae</taxon>
        <taxon>Acetobacterium</taxon>
    </lineage>
</organism>
<dbReference type="Gene3D" id="3.40.50.300">
    <property type="entry name" value="P-loop containing nucleotide triphosphate hydrolases"/>
    <property type="match status" value="1"/>
</dbReference>
<keyword evidence="7" id="KW-1185">Reference proteome</keyword>
<dbReference type="Pfam" id="PF00005">
    <property type="entry name" value="ABC_tran"/>
    <property type="match status" value="1"/>
</dbReference>
<evidence type="ECO:0000259" key="5">
    <source>
        <dbReference type="PROSITE" id="PS50893"/>
    </source>
</evidence>
<evidence type="ECO:0000256" key="3">
    <source>
        <dbReference type="ARBA" id="ARBA00022741"/>
    </source>
</evidence>
<gene>
    <name evidence="6" type="ORF">GH810_12225</name>
</gene>
<evidence type="ECO:0000256" key="2">
    <source>
        <dbReference type="ARBA" id="ARBA00022448"/>
    </source>
</evidence>
<dbReference type="GO" id="GO:0016887">
    <property type="term" value="F:ATP hydrolysis activity"/>
    <property type="evidence" value="ECO:0007669"/>
    <property type="project" value="InterPro"/>
</dbReference>
<dbReference type="PANTHER" id="PTHR43776:SF7">
    <property type="entry name" value="D,D-DIPEPTIDE TRANSPORT ATP-BINDING PROTEIN DDPF-RELATED"/>
    <property type="match status" value="1"/>
</dbReference>
<dbReference type="InterPro" id="IPR003593">
    <property type="entry name" value="AAA+_ATPase"/>
</dbReference>
<accession>A0A923HWW2</accession>
<dbReference type="CDD" id="cd03257">
    <property type="entry name" value="ABC_NikE_OppD_transporters"/>
    <property type="match status" value="1"/>
</dbReference>
<dbReference type="GO" id="GO:0055085">
    <property type="term" value="P:transmembrane transport"/>
    <property type="evidence" value="ECO:0007669"/>
    <property type="project" value="UniProtKB-ARBA"/>
</dbReference>
<dbReference type="RefSeq" id="WP_148568337.1">
    <property type="nucleotide sequence ID" value="NZ_RXYA01000016.1"/>
</dbReference>
<feature type="domain" description="ABC transporter" evidence="5">
    <location>
        <begin position="2"/>
        <end position="248"/>
    </location>
</feature>
<dbReference type="EMBL" id="WJBD01000014">
    <property type="protein sequence ID" value="MBC3889082.1"/>
    <property type="molecule type" value="Genomic_DNA"/>
</dbReference>
<dbReference type="OrthoDB" id="9809450at2"/>
<evidence type="ECO:0000313" key="7">
    <source>
        <dbReference type="Proteomes" id="UP000616595"/>
    </source>
</evidence>
<dbReference type="SUPFAM" id="SSF52540">
    <property type="entry name" value="P-loop containing nucleoside triphosphate hydrolases"/>
    <property type="match status" value="1"/>
</dbReference>
<dbReference type="PROSITE" id="PS00211">
    <property type="entry name" value="ABC_TRANSPORTER_1"/>
    <property type="match status" value="1"/>
</dbReference>
<dbReference type="GO" id="GO:0005524">
    <property type="term" value="F:ATP binding"/>
    <property type="evidence" value="ECO:0007669"/>
    <property type="project" value="UniProtKB-KW"/>
</dbReference>
<dbReference type="PANTHER" id="PTHR43776">
    <property type="entry name" value="TRANSPORT ATP-BINDING PROTEIN"/>
    <property type="match status" value="1"/>
</dbReference>
<protein>
    <submittedName>
        <fullName evidence="6">ATP-binding cassette domain-containing protein</fullName>
    </submittedName>
</protein>
<reference evidence="6" key="2">
    <citation type="submission" date="2020-10" db="EMBL/GenBank/DDBJ databases">
        <title>Comparative genomics of the Acetobacterium genus.</title>
        <authorList>
            <person name="Marshall C."/>
            <person name="May H."/>
            <person name="Norman S."/>
        </authorList>
    </citation>
    <scope>NUCLEOTIDE SEQUENCE</scope>
    <source>
        <strain evidence="6">DER-2019</strain>
    </source>
</reference>